<feature type="compositionally biased region" description="Basic and acidic residues" evidence="10">
    <location>
        <begin position="198"/>
        <end position="231"/>
    </location>
</feature>
<keyword evidence="5" id="KW-0964">Secreted</keyword>
<dbReference type="EC" id="3.1.1.3" evidence="4"/>
<dbReference type="Proteomes" id="UP000266198">
    <property type="component" value="Unassembled WGS sequence"/>
</dbReference>
<reference evidence="12 14" key="1">
    <citation type="journal article" date="2017" name="PLoS ONE">
        <title>Development of a real-time PCR for detection of Staphylococcus pseudintermedius using a novel automated comparison of whole-genome sequences.</title>
        <authorList>
            <person name="Verstappen K.M."/>
            <person name="Huijbregts L."/>
            <person name="Spaninks M."/>
            <person name="Wagenaar J.A."/>
            <person name="Fluit A.C."/>
            <person name="Duim B."/>
        </authorList>
    </citation>
    <scope>NUCLEOTIDE SEQUENCE [LARGE SCALE GENOMIC DNA]</scope>
    <source>
        <strain evidence="12 14">15S02591-1</strain>
    </source>
</reference>
<feature type="domain" description="Lipase-like C-terminal" evidence="11">
    <location>
        <begin position="275"/>
        <end position="648"/>
    </location>
</feature>
<dbReference type="GO" id="GO:0016042">
    <property type="term" value="P:lipid catabolic process"/>
    <property type="evidence" value="ECO:0007669"/>
    <property type="project" value="UniProtKB-KW"/>
</dbReference>
<feature type="compositionally biased region" description="Polar residues" evidence="10">
    <location>
        <begin position="50"/>
        <end position="62"/>
    </location>
</feature>
<keyword evidence="7" id="KW-0378">Hydrolase</keyword>
<evidence type="ECO:0000313" key="15">
    <source>
        <dbReference type="Proteomes" id="UP000266198"/>
    </source>
</evidence>
<evidence type="ECO:0000256" key="6">
    <source>
        <dbReference type="ARBA" id="ARBA00022729"/>
    </source>
</evidence>
<dbReference type="InterPro" id="IPR005877">
    <property type="entry name" value="YSIRK_signal_dom"/>
</dbReference>
<evidence type="ECO:0000256" key="4">
    <source>
        <dbReference type="ARBA" id="ARBA00013279"/>
    </source>
</evidence>
<evidence type="ECO:0000256" key="3">
    <source>
        <dbReference type="ARBA" id="ARBA00010701"/>
    </source>
</evidence>
<evidence type="ECO:0000313" key="12">
    <source>
        <dbReference type="EMBL" id="PCF52834.1"/>
    </source>
</evidence>
<comment type="catalytic activity">
    <reaction evidence="1">
        <text>a triacylglycerol + H2O = a diacylglycerol + a fatty acid + H(+)</text>
        <dbReference type="Rhea" id="RHEA:12044"/>
        <dbReference type="ChEBI" id="CHEBI:15377"/>
        <dbReference type="ChEBI" id="CHEBI:15378"/>
        <dbReference type="ChEBI" id="CHEBI:17855"/>
        <dbReference type="ChEBI" id="CHEBI:18035"/>
        <dbReference type="ChEBI" id="CHEBI:28868"/>
        <dbReference type="EC" id="3.1.1.3"/>
    </reaction>
</comment>
<dbReference type="AlphaFoldDB" id="A0AAX0QY96"/>
<feature type="compositionally biased region" description="Basic and acidic residues" evidence="10">
    <location>
        <begin position="169"/>
        <end position="188"/>
    </location>
</feature>
<sequence>MEKFNKCNTFALRKLSMGVSSIMIASGLFIVAGQDGQAAENAQVADVQQQDITQKPQESNEAQIEVKQQDITQSQPQETKKVLGSSDSISLNDKPETSESPLVKQPAPSEKTTTDPTEVDHKKVSDTLPQRPPVTEKGNSKTMVSEKDTSQTAPTEKPELDPEFSVVDRQNKDKDLEEQTKPAQKPELDPEFSVVDQQNKDKNPKNKTEQQSKATEAPKKDVKPKPAEQTKKVVAPRSKATAQPARTTSHGQTQTTPAPTITDKVKSLVKSKFINRDPIIFVHGFSVLVGDNAPKGSNYWGGTKYKMIEDLRNAGYNVFEASVSAFGSNWDRASELYAYIKGGIVDYGAAHATKYGHERYGRTYEGILPNWHPGQRIHLVGHSMGGQTIRLLEQLLRQGDSEEIAYQKEHGGTISELFQGHHDNMVTSITTIATPHNGTVASDDLGNTEFIKRLLYEYNIFAGRKGQKIDYGLKQWGLAQREGETYAEYAKRVSNSPLFTSKDTALYDLTREGASILNARVDLNPDVYYKSYTGSATYETIFGTQIADPYMNIGHVLTGDLIGMTDDPAWRENDGLVSVISSQHPDDEAFENVDFNAPAVKGIWQVTPTLNGWDHTDFTGQDALDWHHPGAELQKFYHDLVEDLVRKEA</sequence>
<evidence type="ECO:0000256" key="9">
    <source>
        <dbReference type="ARBA" id="ARBA00023098"/>
    </source>
</evidence>
<comment type="caution">
    <text evidence="12">The sequence shown here is derived from an EMBL/GenBank/DDBJ whole genome shotgun (WGS) entry which is preliminary data.</text>
</comment>
<comment type="subcellular location">
    <subcellularLocation>
        <location evidence="2">Secreted</location>
    </subcellularLocation>
</comment>
<name>A0AAX0QY96_9STAP</name>
<accession>A0AAX0QY96</accession>
<organism evidence="12 14">
    <name type="scientific">Staphylococcus delphini</name>
    <dbReference type="NCBI Taxonomy" id="53344"/>
    <lineage>
        <taxon>Bacteria</taxon>
        <taxon>Bacillati</taxon>
        <taxon>Bacillota</taxon>
        <taxon>Bacilli</taxon>
        <taxon>Bacillales</taxon>
        <taxon>Staphylococcaceae</taxon>
        <taxon>Staphylococcus</taxon>
        <taxon>Staphylococcus intermedius group</taxon>
    </lineage>
</organism>
<dbReference type="Gene3D" id="3.40.50.1820">
    <property type="entry name" value="alpha/beta hydrolase"/>
    <property type="match status" value="1"/>
</dbReference>
<dbReference type="EMBL" id="MWUR01000001">
    <property type="protein sequence ID" value="PCF52834.1"/>
    <property type="molecule type" value="Genomic_DNA"/>
</dbReference>
<reference evidence="13 15" key="2">
    <citation type="submission" date="2017-06" db="EMBL/GenBank/DDBJ databases">
        <title>Identification of a new gene, sdsY, involved in staphylococcal internalization in non-professional phagocytic cells (NPPCs).</title>
        <authorList>
            <person name="Maali Y."/>
            <person name="Martins-Simoes P."/>
            <person name="Trouillet-Assant S."/>
            <person name="Laurent F."/>
            <person name="Diot A."/>
            <person name="Verhoeven P."/>
            <person name="Bouvard D."/>
            <person name="Vandenesch F."/>
            <person name="Bes M."/>
        </authorList>
    </citation>
    <scope>NUCLEOTIDE SEQUENCE [LARGE SCALE GENOMIC DNA]</scope>
    <source>
        <strain evidence="13 15">Heidy</strain>
    </source>
</reference>
<dbReference type="InterPro" id="IPR029058">
    <property type="entry name" value="AB_hydrolase_fold"/>
</dbReference>
<dbReference type="PANTHER" id="PTHR34043">
    <property type="entry name" value="ALPHA/BETA-HYDROLASES SUPERFAMILY PROTEIN"/>
    <property type="match status" value="1"/>
</dbReference>
<evidence type="ECO:0000259" key="11">
    <source>
        <dbReference type="Pfam" id="PF24708"/>
    </source>
</evidence>
<dbReference type="GO" id="GO:0005576">
    <property type="term" value="C:extracellular region"/>
    <property type="evidence" value="ECO:0007669"/>
    <property type="project" value="UniProtKB-SubCell"/>
</dbReference>
<keyword evidence="9" id="KW-0443">Lipid metabolism</keyword>
<evidence type="ECO:0000256" key="10">
    <source>
        <dbReference type="SAM" id="MobiDB-lite"/>
    </source>
</evidence>
<evidence type="ECO:0000313" key="14">
    <source>
        <dbReference type="Proteomes" id="UP000217473"/>
    </source>
</evidence>
<dbReference type="GO" id="GO:0004806">
    <property type="term" value="F:triacylglycerol lipase activity"/>
    <property type="evidence" value="ECO:0007669"/>
    <property type="project" value="UniProtKB-EC"/>
</dbReference>
<dbReference type="Proteomes" id="UP000217473">
    <property type="component" value="Unassembled WGS sequence"/>
</dbReference>
<dbReference type="NCBIfam" id="NF047351">
    <property type="entry name" value="lipase_YSIRK_Sa"/>
    <property type="match status" value="1"/>
</dbReference>
<dbReference type="EMBL" id="NIPK01000014">
    <property type="protein sequence ID" value="RIZ53158.1"/>
    <property type="molecule type" value="Genomic_DNA"/>
</dbReference>
<evidence type="ECO:0000256" key="1">
    <source>
        <dbReference type="ARBA" id="ARBA00001024"/>
    </source>
</evidence>
<evidence type="ECO:0000256" key="2">
    <source>
        <dbReference type="ARBA" id="ARBA00004613"/>
    </source>
</evidence>
<feature type="compositionally biased region" description="Polar residues" evidence="10">
    <location>
        <begin position="240"/>
        <end position="259"/>
    </location>
</feature>
<evidence type="ECO:0000256" key="7">
    <source>
        <dbReference type="ARBA" id="ARBA00022801"/>
    </source>
</evidence>
<dbReference type="InterPro" id="IPR056304">
    <property type="entry name" value="Lip-like_C"/>
</dbReference>
<evidence type="ECO:0000256" key="5">
    <source>
        <dbReference type="ARBA" id="ARBA00022525"/>
    </source>
</evidence>
<gene>
    <name evidence="12" type="ORF">B5C07_01295</name>
    <name evidence="13" type="ORF">CDL68_07880</name>
</gene>
<dbReference type="PANTHER" id="PTHR34043:SF3">
    <property type="entry name" value="ALPHA_BETA-HYDROLASES SUPERFAMILY PROTEIN"/>
    <property type="match status" value="1"/>
</dbReference>
<dbReference type="SUPFAM" id="SSF53474">
    <property type="entry name" value="alpha/beta-Hydrolases"/>
    <property type="match status" value="1"/>
</dbReference>
<keyword evidence="6" id="KW-0732">Signal</keyword>
<proteinExistence type="inferred from homology"/>
<dbReference type="RefSeq" id="WP_096596065.1">
    <property type="nucleotide sequence ID" value="NZ_LR134263.1"/>
</dbReference>
<dbReference type="Pfam" id="PF24708">
    <property type="entry name" value="Lip_C"/>
    <property type="match status" value="1"/>
</dbReference>
<keyword evidence="15" id="KW-1185">Reference proteome</keyword>
<keyword evidence="8" id="KW-0442">Lipid degradation</keyword>
<evidence type="ECO:0000313" key="13">
    <source>
        <dbReference type="EMBL" id="RIZ53158.1"/>
    </source>
</evidence>
<protein>
    <recommendedName>
        <fullName evidence="4">triacylglycerol lipase</fullName>
        <ecNumber evidence="4">3.1.1.3</ecNumber>
    </recommendedName>
</protein>
<comment type="similarity">
    <text evidence="3">Belongs to the AB hydrolase superfamily. Lipase family.</text>
</comment>
<dbReference type="NCBIfam" id="TIGR01168">
    <property type="entry name" value="YSIRK_signal"/>
    <property type="match status" value="1"/>
</dbReference>
<feature type="region of interest" description="Disordered" evidence="10">
    <location>
        <begin position="50"/>
        <end position="260"/>
    </location>
</feature>
<evidence type="ECO:0000256" key="8">
    <source>
        <dbReference type="ARBA" id="ARBA00022963"/>
    </source>
</evidence>